<proteinExistence type="inferred from homology"/>
<keyword evidence="11" id="KW-1185">Reference proteome</keyword>
<dbReference type="GO" id="GO:0003676">
    <property type="term" value="F:nucleic acid binding"/>
    <property type="evidence" value="ECO:0007669"/>
    <property type="project" value="InterPro"/>
</dbReference>
<comment type="caution">
    <text evidence="10">The sequence shown here is derived from an EMBL/GenBank/DDBJ whole genome shotgun (WGS) entry which is preliminary data.</text>
</comment>
<evidence type="ECO:0000256" key="1">
    <source>
        <dbReference type="ARBA" id="ARBA00006303"/>
    </source>
</evidence>
<dbReference type="SUPFAM" id="SSF55261">
    <property type="entry name" value="GAD domain-like"/>
    <property type="match status" value="1"/>
</dbReference>
<evidence type="ECO:0000256" key="4">
    <source>
        <dbReference type="ARBA" id="ARBA00022840"/>
    </source>
</evidence>
<dbReference type="GO" id="GO:0006422">
    <property type="term" value="P:aspartyl-tRNA aminoacylation"/>
    <property type="evidence" value="ECO:0007669"/>
    <property type="project" value="UniProtKB-UniRule"/>
</dbReference>
<feature type="binding site" evidence="7">
    <location>
        <begin position="220"/>
        <end position="222"/>
    </location>
    <ligand>
        <name>ATP</name>
        <dbReference type="ChEBI" id="CHEBI:30616"/>
    </ligand>
</feature>
<evidence type="ECO:0000259" key="9">
    <source>
        <dbReference type="PROSITE" id="PS50862"/>
    </source>
</evidence>
<dbReference type="InterPro" id="IPR047090">
    <property type="entry name" value="AspRS_core"/>
</dbReference>
<protein>
    <recommendedName>
        <fullName evidence="7">Aspartate--tRNA(Asp/Asn) ligase</fullName>
        <ecNumber evidence="7">6.1.1.23</ecNumber>
    </recommendedName>
    <alternativeName>
        <fullName evidence="7">Aspartyl-tRNA synthetase</fullName>
        <shortName evidence="7">AspRS</shortName>
    </alternativeName>
    <alternativeName>
        <fullName evidence="7">Non-discriminating aspartyl-tRNA synthetase</fullName>
        <shortName evidence="7">ND-AspRS</shortName>
    </alternativeName>
</protein>
<feature type="binding site" evidence="7">
    <location>
        <position position="453"/>
    </location>
    <ligand>
        <name>L-aspartate</name>
        <dbReference type="ChEBI" id="CHEBI:29991"/>
    </ligand>
</feature>
<feature type="domain" description="Aminoacyl-transfer RNA synthetases class-II family profile" evidence="9">
    <location>
        <begin position="141"/>
        <end position="560"/>
    </location>
</feature>
<dbReference type="PANTHER" id="PTHR22594">
    <property type="entry name" value="ASPARTYL/LYSYL-TRNA SYNTHETASE"/>
    <property type="match status" value="1"/>
</dbReference>
<feature type="binding site" evidence="7">
    <location>
        <position position="487"/>
    </location>
    <ligand>
        <name>ATP</name>
        <dbReference type="ChEBI" id="CHEBI:30616"/>
    </ligand>
</feature>
<keyword evidence="4 7" id="KW-0067">ATP-binding</keyword>
<dbReference type="NCBIfam" id="NF001750">
    <property type="entry name" value="PRK00476.1"/>
    <property type="match status" value="1"/>
</dbReference>
<feature type="binding site" evidence="7">
    <location>
        <position position="494"/>
    </location>
    <ligand>
        <name>L-aspartate</name>
        <dbReference type="ChEBI" id="CHEBI:29991"/>
    </ligand>
</feature>
<dbReference type="Pfam" id="PF01336">
    <property type="entry name" value="tRNA_anti-codon"/>
    <property type="match status" value="1"/>
</dbReference>
<dbReference type="GO" id="GO:0005737">
    <property type="term" value="C:cytoplasm"/>
    <property type="evidence" value="ECO:0007669"/>
    <property type="project" value="UniProtKB-SubCell"/>
</dbReference>
<dbReference type="InterPro" id="IPR012340">
    <property type="entry name" value="NA-bd_OB-fold"/>
</dbReference>
<comment type="subunit">
    <text evidence="7">Homodimer.</text>
</comment>
<dbReference type="InterPro" id="IPR004115">
    <property type="entry name" value="GAD-like_sf"/>
</dbReference>
<keyword evidence="5 7" id="KW-0648">Protein biosynthesis</keyword>
<dbReference type="GO" id="GO:0004815">
    <property type="term" value="F:aspartate-tRNA ligase activity"/>
    <property type="evidence" value="ECO:0007669"/>
    <property type="project" value="UniProtKB-UniRule"/>
</dbReference>
<comment type="subcellular location">
    <subcellularLocation>
        <location evidence="7">Cytoplasm</location>
    </subcellularLocation>
</comment>
<keyword evidence="6 7" id="KW-0030">Aminoacyl-tRNA synthetase</keyword>
<evidence type="ECO:0000313" key="11">
    <source>
        <dbReference type="Proteomes" id="UP000231632"/>
    </source>
</evidence>
<comment type="catalytic activity">
    <reaction evidence="7">
        <text>tRNA(Asx) + L-aspartate + ATP = L-aspartyl-tRNA(Asx) + AMP + diphosphate</text>
        <dbReference type="Rhea" id="RHEA:18349"/>
        <dbReference type="Rhea" id="RHEA-COMP:9710"/>
        <dbReference type="Rhea" id="RHEA-COMP:9711"/>
        <dbReference type="ChEBI" id="CHEBI:29991"/>
        <dbReference type="ChEBI" id="CHEBI:30616"/>
        <dbReference type="ChEBI" id="CHEBI:33019"/>
        <dbReference type="ChEBI" id="CHEBI:78442"/>
        <dbReference type="ChEBI" id="CHEBI:78516"/>
        <dbReference type="ChEBI" id="CHEBI:456215"/>
        <dbReference type="EC" id="6.1.1.23"/>
    </reaction>
</comment>
<dbReference type="NCBIfam" id="TIGR00459">
    <property type="entry name" value="aspS_bact"/>
    <property type="match status" value="1"/>
</dbReference>
<feature type="binding site" evidence="7">
    <location>
        <position position="220"/>
    </location>
    <ligand>
        <name>L-aspartate</name>
        <dbReference type="ChEBI" id="CHEBI:29991"/>
    </ligand>
</feature>
<comment type="function">
    <text evidence="7">Aspartyl-tRNA synthetase with relaxed tRNA specificity since it is able to aspartylate not only its cognate tRNA(Asp) but also tRNA(Asn). Reaction proceeds in two steps: L-aspartate is first activated by ATP to form Asp-AMP and then transferred to the acceptor end of tRNA(Asp/Asn).</text>
</comment>
<feature type="region of interest" description="Disordered" evidence="8">
    <location>
        <begin position="563"/>
        <end position="595"/>
    </location>
</feature>
<dbReference type="CDD" id="cd00777">
    <property type="entry name" value="AspRS_core"/>
    <property type="match status" value="1"/>
</dbReference>
<feature type="binding site" evidence="7">
    <location>
        <position position="229"/>
    </location>
    <ligand>
        <name>ATP</name>
        <dbReference type="ChEBI" id="CHEBI:30616"/>
    </ligand>
</feature>
<dbReference type="Gene3D" id="3.30.930.10">
    <property type="entry name" value="Bira Bifunctional Protein, Domain 2"/>
    <property type="match status" value="1"/>
</dbReference>
<evidence type="ECO:0000256" key="7">
    <source>
        <dbReference type="HAMAP-Rule" id="MF_00044"/>
    </source>
</evidence>
<dbReference type="Gene3D" id="3.30.1360.30">
    <property type="entry name" value="GAD-like domain"/>
    <property type="match status" value="1"/>
</dbReference>
<dbReference type="Gene3D" id="2.40.50.140">
    <property type="entry name" value="Nucleic acid-binding proteins"/>
    <property type="match status" value="1"/>
</dbReference>
<dbReference type="InterPro" id="IPR047089">
    <property type="entry name" value="Asp-tRNA-ligase_1_N"/>
</dbReference>
<keyword evidence="2 7" id="KW-0436">Ligase</keyword>
<keyword evidence="7" id="KW-0963">Cytoplasm</keyword>
<dbReference type="STRING" id="1921010.MMIC_P2166"/>
<reference evidence="10 11" key="1">
    <citation type="journal article" date="2017" name="Arch. Microbiol.">
        <title>Mariprofundus micogutta sp. nov., a novel iron-oxidizing zetaproteobacterium isolated from a deep-sea hydrothermal field at the Bayonnaise knoll of the Izu-Ogasawara arc, and a description of Mariprofundales ord. nov. and Zetaproteobacteria classis nov.</title>
        <authorList>
            <person name="Makita H."/>
            <person name="Tanaka E."/>
            <person name="Mitsunobu S."/>
            <person name="Miyazaki M."/>
            <person name="Nunoura T."/>
            <person name="Uematsu K."/>
            <person name="Takaki Y."/>
            <person name="Nishi S."/>
            <person name="Shimamura S."/>
            <person name="Takai K."/>
        </authorList>
    </citation>
    <scope>NUCLEOTIDE SEQUENCE [LARGE SCALE GENOMIC DNA]</scope>
    <source>
        <strain evidence="10 11">ET2</strain>
    </source>
</reference>
<dbReference type="AlphaFoldDB" id="A0A1L8CQH7"/>
<dbReference type="PRINTS" id="PR01042">
    <property type="entry name" value="TRNASYNTHASP"/>
</dbReference>
<gene>
    <name evidence="7" type="primary">aspS</name>
    <name evidence="10" type="ORF">MMIC_P2166</name>
</gene>
<dbReference type="PROSITE" id="PS50862">
    <property type="entry name" value="AA_TRNA_LIGASE_II"/>
    <property type="match status" value="1"/>
</dbReference>
<dbReference type="Pfam" id="PF02938">
    <property type="entry name" value="GAD"/>
    <property type="match status" value="1"/>
</dbReference>
<feature type="binding site" evidence="7">
    <location>
        <begin position="539"/>
        <end position="542"/>
    </location>
    <ligand>
        <name>ATP</name>
        <dbReference type="ChEBI" id="CHEBI:30616"/>
    </ligand>
</feature>
<comment type="caution">
    <text evidence="7">Lacks conserved residue(s) required for the propagation of feature annotation.</text>
</comment>
<dbReference type="GO" id="GO:0050560">
    <property type="term" value="F:aspartate-tRNA(Asn) ligase activity"/>
    <property type="evidence" value="ECO:0007669"/>
    <property type="project" value="UniProtKB-EC"/>
</dbReference>
<dbReference type="InterPro" id="IPR002312">
    <property type="entry name" value="Asp/Asn-tRNA-synth_IIb"/>
</dbReference>
<dbReference type="SUPFAM" id="SSF50249">
    <property type="entry name" value="Nucleic acid-binding proteins"/>
    <property type="match status" value="1"/>
</dbReference>
<evidence type="ECO:0000256" key="3">
    <source>
        <dbReference type="ARBA" id="ARBA00022741"/>
    </source>
</evidence>
<sequence>MLPRTHCGDFTVMHIGQTVRLNGWTQTNRDHGGVVFLDVRDRSGLVQVVVHPDTAEIHKLAHAMRQQDVIEVVGEVIARSEEAVNPKLPTGEIEIKATEIVILNSAETPPFMVEDDCDTSEQIRLEYRYLDLRRPKMQRLMELRHRVTHAARNYLDSQSFLEIETPILNKSTPEGARDYLVPSRVYPGSFFALPQSPQIFKQLLMVAGMDRYYQIARCFRDEDLRADRQPEFTQVDIELSFANQDEVMAVAEGLLRAMFDAGVGIRLPEEFPRITYHEAMDKYGLDRPDVRFDLEHVNITELMKKVEFKVFRDPADKGGLVKVMRVPGGASSLSRKQIDDYTKFVSIYGARGLAWIKVNDKSDLPGGLQSPIVKFLPEEILAEMLEACSAENGDLLFFGAGDTTVVNDALGHLRVKLGQDLGLVAENDHRFVWVVDFPMFAWNADEKRPEALHHPFTAPSAEDLDKLESDPLNICSQAYDLVWNGTEIGGGSIRIHNPETQARVFKVLGISDEEADAKFGFLVNALKYGAPPHGGLAFGLDRVLSLMAGVDSIRDVIAFPKTQKAADPMSDAPSEVADEQWKELGLRKRPTIKES</sequence>
<dbReference type="InterPro" id="IPR004364">
    <property type="entry name" value="Aa-tRNA-synt_II"/>
</dbReference>
<keyword evidence="3 7" id="KW-0547">Nucleotide-binding</keyword>
<dbReference type="EC" id="6.1.1.23" evidence="7"/>
<dbReference type="SUPFAM" id="SSF55681">
    <property type="entry name" value="Class II aaRS and biotin synthetases"/>
    <property type="match status" value="1"/>
</dbReference>
<feature type="region of interest" description="Aspartate" evidence="7">
    <location>
        <begin position="198"/>
        <end position="201"/>
    </location>
</feature>
<dbReference type="PANTHER" id="PTHR22594:SF5">
    <property type="entry name" value="ASPARTATE--TRNA LIGASE, MITOCHONDRIAL"/>
    <property type="match status" value="1"/>
</dbReference>
<dbReference type="InterPro" id="IPR006195">
    <property type="entry name" value="aa-tRNA-synth_II"/>
</dbReference>
<dbReference type="InterPro" id="IPR004365">
    <property type="entry name" value="NA-bd_OB_tRNA"/>
</dbReference>
<dbReference type="OrthoDB" id="5287385at2"/>
<dbReference type="CDD" id="cd04317">
    <property type="entry name" value="EcAspRS_like_N"/>
    <property type="match status" value="1"/>
</dbReference>
<evidence type="ECO:0000256" key="6">
    <source>
        <dbReference type="ARBA" id="ARBA00023146"/>
    </source>
</evidence>
<accession>A0A1L8CQH7</accession>
<organism evidence="10 11">
    <name type="scientific">Mariprofundus micogutta</name>
    <dbReference type="NCBI Taxonomy" id="1921010"/>
    <lineage>
        <taxon>Bacteria</taxon>
        <taxon>Pseudomonadati</taxon>
        <taxon>Pseudomonadota</taxon>
        <taxon>Candidatius Mariprofundia</taxon>
        <taxon>Mariprofundales</taxon>
        <taxon>Mariprofundaceae</taxon>
        <taxon>Mariprofundus</taxon>
    </lineage>
</organism>
<dbReference type="RefSeq" id="WP_072660487.1">
    <property type="nucleotide sequence ID" value="NZ_BDFD01000022.1"/>
</dbReference>
<feature type="site" description="Important for tRNA non-discrimination" evidence="7">
    <location>
        <position position="31"/>
    </location>
</feature>
<dbReference type="EMBL" id="BDFD01000022">
    <property type="protein sequence ID" value="GAV21186.1"/>
    <property type="molecule type" value="Genomic_DNA"/>
</dbReference>
<feature type="compositionally biased region" description="Basic and acidic residues" evidence="8">
    <location>
        <begin position="579"/>
        <end position="595"/>
    </location>
</feature>
<dbReference type="InterPro" id="IPR045864">
    <property type="entry name" value="aa-tRNA-synth_II/BPL/LPL"/>
</dbReference>
<evidence type="ECO:0000256" key="8">
    <source>
        <dbReference type="SAM" id="MobiDB-lite"/>
    </source>
</evidence>
<dbReference type="InterPro" id="IPR004524">
    <property type="entry name" value="Asp-tRNA-ligase_1"/>
</dbReference>
<dbReference type="HAMAP" id="MF_00044">
    <property type="entry name" value="Asp_tRNA_synth_type1"/>
    <property type="match status" value="1"/>
</dbReference>
<dbReference type="GO" id="GO:0005524">
    <property type="term" value="F:ATP binding"/>
    <property type="evidence" value="ECO:0007669"/>
    <property type="project" value="UniProtKB-UniRule"/>
</dbReference>
<dbReference type="Proteomes" id="UP000231632">
    <property type="component" value="Unassembled WGS sequence"/>
</dbReference>
<evidence type="ECO:0000256" key="5">
    <source>
        <dbReference type="ARBA" id="ARBA00022917"/>
    </source>
</evidence>
<evidence type="ECO:0000256" key="2">
    <source>
        <dbReference type="ARBA" id="ARBA00022598"/>
    </source>
</evidence>
<dbReference type="InterPro" id="IPR029351">
    <property type="entry name" value="GAD_dom"/>
</dbReference>
<comment type="similarity">
    <text evidence="1 7">Belongs to the class-II aminoacyl-tRNA synthetase family. Type 1 subfamily.</text>
</comment>
<name>A0A1L8CQH7_9PROT</name>
<feature type="binding site" evidence="7">
    <location>
        <position position="174"/>
    </location>
    <ligand>
        <name>L-aspartate</name>
        <dbReference type="ChEBI" id="CHEBI:29991"/>
    </ligand>
</feature>
<evidence type="ECO:0000313" key="10">
    <source>
        <dbReference type="EMBL" id="GAV21186.1"/>
    </source>
</evidence>
<dbReference type="Pfam" id="PF00152">
    <property type="entry name" value="tRNA-synt_2"/>
    <property type="match status" value="1"/>
</dbReference>